<evidence type="ECO:0000313" key="5">
    <source>
        <dbReference type="Proteomes" id="UP000077881"/>
    </source>
</evidence>
<organism evidence="2 4">
    <name type="scientific">Lederbergia galactosidilytica</name>
    <dbReference type="NCBI Taxonomy" id="217031"/>
    <lineage>
        <taxon>Bacteria</taxon>
        <taxon>Bacillati</taxon>
        <taxon>Bacillota</taxon>
        <taxon>Bacilli</taxon>
        <taxon>Bacillales</taxon>
        <taxon>Bacillaceae</taxon>
        <taxon>Lederbergia</taxon>
    </lineage>
</organism>
<dbReference type="OrthoDB" id="2697487at2"/>
<reference evidence="3 5" key="1">
    <citation type="submission" date="2015-05" db="EMBL/GenBank/DDBJ databases">
        <title>Comparison of genome.</title>
        <authorList>
            <person name="Zheng Z."/>
            <person name="Sun M."/>
        </authorList>
    </citation>
    <scope>NUCLEOTIDE SEQUENCE [LARGE SCALE GENOMIC DNA]</scope>
    <source>
        <strain evidence="3 5">G25-74</strain>
    </source>
</reference>
<dbReference type="AlphaFoldDB" id="A0A0Q9Y7R3"/>
<keyword evidence="5" id="KW-1185">Reference proteome</keyword>
<dbReference type="STRING" id="217031.ABB05_00295"/>
<dbReference type="InterPro" id="IPR035281">
    <property type="entry name" value="DUF5359"/>
</dbReference>
<evidence type="ECO:0000313" key="3">
    <source>
        <dbReference type="EMBL" id="OAK75810.1"/>
    </source>
</evidence>
<evidence type="ECO:0000256" key="1">
    <source>
        <dbReference type="SAM" id="Phobius"/>
    </source>
</evidence>
<dbReference type="RefSeq" id="WP_057989240.1">
    <property type="nucleotide sequence ID" value="NZ_JAGGKH010000006.1"/>
</dbReference>
<gene>
    <name evidence="3" type="ORF">ABB05_00295</name>
    <name evidence="2" type="ORF">ACA29_11610</name>
</gene>
<name>A0A0Q9Y7R3_9BACI</name>
<keyword evidence="1" id="KW-0812">Transmembrane</keyword>
<dbReference type="Proteomes" id="UP000077881">
    <property type="component" value="Unassembled WGS sequence"/>
</dbReference>
<protein>
    <recommendedName>
        <fullName evidence="6">YpfB family protein</fullName>
    </recommendedName>
</protein>
<keyword evidence="1" id="KW-1133">Transmembrane helix</keyword>
<accession>A0A0Q9Y7R3</accession>
<feature type="transmembrane region" description="Helical" evidence="1">
    <location>
        <begin position="7"/>
        <end position="26"/>
    </location>
</feature>
<dbReference type="PATRIC" id="fig|217031.4.peg.3859"/>
<sequence length="67" mass="8100">MKRFERILFKLVLFQLFILIGVQTFFQDLTWFEYVNKLIQYEGVSGLEELDKLDVFQQKIDPPNNNE</sequence>
<dbReference type="EMBL" id="LGPB01000095">
    <property type="protein sequence ID" value="KRG12183.1"/>
    <property type="molecule type" value="Genomic_DNA"/>
</dbReference>
<keyword evidence="1" id="KW-0472">Membrane</keyword>
<evidence type="ECO:0008006" key="6">
    <source>
        <dbReference type="Google" id="ProtNLM"/>
    </source>
</evidence>
<dbReference type="Pfam" id="PF17313">
    <property type="entry name" value="DUF5359"/>
    <property type="match status" value="1"/>
</dbReference>
<dbReference type="Proteomes" id="UP000053881">
    <property type="component" value="Unassembled WGS sequence"/>
</dbReference>
<evidence type="ECO:0000313" key="2">
    <source>
        <dbReference type="EMBL" id="KRG12183.1"/>
    </source>
</evidence>
<dbReference type="EMBL" id="LDJR01000005">
    <property type="protein sequence ID" value="OAK75810.1"/>
    <property type="molecule type" value="Genomic_DNA"/>
</dbReference>
<proteinExistence type="predicted"/>
<comment type="caution">
    <text evidence="2">The sequence shown here is derived from an EMBL/GenBank/DDBJ whole genome shotgun (WGS) entry which is preliminary data.</text>
</comment>
<reference evidence="2 4" key="2">
    <citation type="submission" date="2015-06" db="EMBL/GenBank/DDBJ databases">
        <title>Genome sequencing project of Bacillus galactosidilyticus PL133.</title>
        <authorList>
            <person name="Gaiero J."/>
            <person name="Nicol R."/>
            <person name="Habash M."/>
        </authorList>
    </citation>
    <scope>NUCLEOTIDE SEQUENCE [LARGE SCALE GENOMIC DNA]</scope>
    <source>
        <strain evidence="2 4">PL133</strain>
    </source>
</reference>
<evidence type="ECO:0000313" key="4">
    <source>
        <dbReference type="Proteomes" id="UP000053881"/>
    </source>
</evidence>